<accession>A0A1F7V8M0</accession>
<feature type="domain" description="NAD(P)-binding" evidence="8">
    <location>
        <begin position="4"/>
        <end position="304"/>
    </location>
</feature>
<dbReference type="Gene3D" id="3.40.50.720">
    <property type="entry name" value="NAD(P)-binding Rossmann-like Domain"/>
    <property type="match status" value="1"/>
</dbReference>
<dbReference type="Gene3D" id="3.90.25.10">
    <property type="entry name" value="UDP-galactose 4-epimerase, domain 1"/>
    <property type="match status" value="1"/>
</dbReference>
<dbReference type="EMBL" id="MGEQ01000005">
    <property type="protein sequence ID" value="OGL86791.1"/>
    <property type="molecule type" value="Genomic_DNA"/>
</dbReference>
<comment type="caution">
    <text evidence="9">The sequence shown here is derived from an EMBL/GenBank/DDBJ whole genome shotgun (WGS) entry which is preliminary data.</text>
</comment>
<dbReference type="Proteomes" id="UP000176593">
    <property type="component" value="Unassembled WGS sequence"/>
</dbReference>
<dbReference type="InterPro" id="IPR036291">
    <property type="entry name" value="NAD(P)-bd_dom_sf"/>
</dbReference>
<evidence type="ECO:0000256" key="7">
    <source>
        <dbReference type="RuleBase" id="RU004473"/>
    </source>
</evidence>
<comment type="catalytic activity">
    <reaction evidence="1 7">
        <text>dTDP-alpha-D-glucose = dTDP-4-dehydro-6-deoxy-alpha-D-glucose + H2O</text>
        <dbReference type="Rhea" id="RHEA:17221"/>
        <dbReference type="ChEBI" id="CHEBI:15377"/>
        <dbReference type="ChEBI" id="CHEBI:57477"/>
        <dbReference type="ChEBI" id="CHEBI:57649"/>
        <dbReference type="EC" id="4.2.1.46"/>
    </reaction>
</comment>
<proteinExistence type="inferred from homology"/>
<dbReference type="Pfam" id="PF16363">
    <property type="entry name" value="GDP_Man_Dehyd"/>
    <property type="match status" value="1"/>
</dbReference>
<gene>
    <name evidence="9" type="ORF">A3I41_04410</name>
</gene>
<evidence type="ECO:0000313" key="9">
    <source>
        <dbReference type="EMBL" id="OGL86791.1"/>
    </source>
</evidence>
<dbReference type="GO" id="GO:0008460">
    <property type="term" value="F:dTDP-glucose 4,6-dehydratase activity"/>
    <property type="evidence" value="ECO:0007669"/>
    <property type="project" value="UniProtKB-EC"/>
</dbReference>
<sequence>MKIIITGGAGFMGSNMIRYLLREYKDVEVVNFDDLTYAGNLSNLHDLANDPRYTFVKGNISRREDVEALLLKGADLLINYAAETHVDRSILDPDVFIQTNVMGVHNLLEAVRKFKIPRYVQISTDEVYGAVMEGESDEKASFEPRSPYAASKAAGDLLCHAAAVTFGTPVIVTHSVNFYGPYQFPEKLIPLFTCNLFDGKKVPVYGDGLQVREWIFTEDHCRAIDLIAQKGNIGEAYNIGTGHRMPNIEIIRHLLNHTNRDESFLEYVLDRPGHDRRYALNSQKLRTELGWEPKMSFEDGIAQTIEWYQQNPEWIANCKSGAYKEYYESQYKHKGHSV</sequence>
<evidence type="ECO:0000256" key="5">
    <source>
        <dbReference type="ARBA" id="ARBA00023027"/>
    </source>
</evidence>
<name>A0A1F7V8M0_9BACT</name>
<dbReference type="CDD" id="cd05246">
    <property type="entry name" value="dTDP_GD_SDR_e"/>
    <property type="match status" value="1"/>
</dbReference>
<reference evidence="9 10" key="1">
    <citation type="journal article" date="2016" name="Nat. Commun.">
        <title>Thousands of microbial genomes shed light on interconnected biogeochemical processes in an aquifer system.</title>
        <authorList>
            <person name="Anantharaman K."/>
            <person name="Brown C.T."/>
            <person name="Hug L.A."/>
            <person name="Sharon I."/>
            <person name="Castelle C.J."/>
            <person name="Probst A.J."/>
            <person name="Thomas B.C."/>
            <person name="Singh A."/>
            <person name="Wilkins M.J."/>
            <person name="Karaoz U."/>
            <person name="Brodie E.L."/>
            <person name="Williams K.H."/>
            <person name="Hubbard S.S."/>
            <person name="Banfield J.F."/>
        </authorList>
    </citation>
    <scope>NUCLEOTIDE SEQUENCE [LARGE SCALE GENOMIC DNA]</scope>
</reference>
<keyword evidence="5" id="KW-0520">NAD</keyword>
<evidence type="ECO:0000259" key="8">
    <source>
        <dbReference type="Pfam" id="PF16363"/>
    </source>
</evidence>
<evidence type="ECO:0000256" key="2">
    <source>
        <dbReference type="ARBA" id="ARBA00001911"/>
    </source>
</evidence>
<dbReference type="PANTHER" id="PTHR43000">
    <property type="entry name" value="DTDP-D-GLUCOSE 4,6-DEHYDRATASE-RELATED"/>
    <property type="match status" value="1"/>
</dbReference>
<dbReference type="InterPro" id="IPR016040">
    <property type="entry name" value="NAD(P)-bd_dom"/>
</dbReference>
<evidence type="ECO:0000256" key="1">
    <source>
        <dbReference type="ARBA" id="ARBA00001539"/>
    </source>
</evidence>
<dbReference type="NCBIfam" id="TIGR01181">
    <property type="entry name" value="dTDP_gluc_dehyt"/>
    <property type="match status" value="1"/>
</dbReference>
<comment type="cofactor">
    <cofactor evidence="2 7">
        <name>NAD(+)</name>
        <dbReference type="ChEBI" id="CHEBI:57540"/>
    </cofactor>
</comment>
<evidence type="ECO:0000313" key="10">
    <source>
        <dbReference type="Proteomes" id="UP000176593"/>
    </source>
</evidence>
<evidence type="ECO:0000256" key="3">
    <source>
        <dbReference type="ARBA" id="ARBA00008178"/>
    </source>
</evidence>
<comment type="similarity">
    <text evidence="3 7">Belongs to the NAD(P)-dependent epimerase/dehydratase family. dTDP-glucose dehydratase subfamily.</text>
</comment>
<evidence type="ECO:0000256" key="6">
    <source>
        <dbReference type="ARBA" id="ARBA00023239"/>
    </source>
</evidence>
<dbReference type="InterPro" id="IPR005888">
    <property type="entry name" value="dTDP_Gluc_deHydtase"/>
</dbReference>
<dbReference type="AlphaFoldDB" id="A0A1F7V8M0"/>
<keyword evidence="6 7" id="KW-0456">Lyase</keyword>
<organism evidence="9 10">
    <name type="scientific">Candidatus Uhrbacteria bacterium RIFCSPLOWO2_02_FULL_48_18</name>
    <dbReference type="NCBI Taxonomy" id="1802408"/>
    <lineage>
        <taxon>Bacteria</taxon>
        <taxon>Candidatus Uhriibacteriota</taxon>
    </lineage>
</organism>
<evidence type="ECO:0000256" key="4">
    <source>
        <dbReference type="ARBA" id="ARBA00011990"/>
    </source>
</evidence>
<protein>
    <recommendedName>
        <fullName evidence="4 7">dTDP-glucose 4,6-dehydratase</fullName>
        <ecNumber evidence="4 7">4.2.1.46</ecNumber>
    </recommendedName>
</protein>
<dbReference type="SUPFAM" id="SSF51735">
    <property type="entry name" value="NAD(P)-binding Rossmann-fold domains"/>
    <property type="match status" value="1"/>
</dbReference>
<dbReference type="EC" id="4.2.1.46" evidence="4 7"/>
<dbReference type="GO" id="GO:0009225">
    <property type="term" value="P:nucleotide-sugar metabolic process"/>
    <property type="evidence" value="ECO:0007669"/>
    <property type="project" value="InterPro"/>
</dbReference>